<dbReference type="PANTHER" id="PTHR24421">
    <property type="entry name" value="NITRATE/NITRITE SENSOR PROTEIN NARX-RELATED"/>
    <property type="match status" value="1"/>
</dbReference>
<keyword evidence="9" id="KW-0812">Transmembrane</keyword>
<gene>
    <name evidence="12" type="ORF">BMMGA3_04305</name>
</gene>
<feature type="transmembrane region" description="Helical" evidence="9">
    <location>
        <begin position="36"/>
        <end position="54"/>
    </location>
</feature>
<dbReference type="EC" id="2.7.13.3" evidence="2"/>
<evidence type="ECO:0000256" key="1">
    <source>
        <dbReference type="ARBA" id="ARBA00000085"/>
    </source>
</evidence>
<organism evidence="12 13">
    <name type="scientific">Bacillus methanolicus (strain MGA3 / ATCC 53907)</name>
    <dbReference type="NCBI Taxonomy" id="796606"/>
    <lineage>
        <taxon>Bacteria</taxon>
        <taxon>Bacillati</taxon>
        <taxon>Bacillota</taxon>
        <taxon>Bacilli</taxon>
        <taxon>Bacillales</taxon>
        <taxon>Bacillaceae</taxon>
        <taxon>Bacillus</taxon>
    </lineage>
</organism>
<dbReference type="InterPro" id="IPR036890">
    <property type="entry name" value="HATPase_C_sf"/>
</dbReference>
<dbReference type="Gene3D" id="1.20.5.1930">
    <property type="match status" value="1"/>
</dbReference>
<dbReference type="GO" id="GO:0005524">
    <property type="term" value="F:ATP binding"/>
    <property type="evidence" value="ECO:0007669"/>
    <property type="project" value="UniProtKB-KW"/>
</dbReference>
<evidence type="ECO:0000259" key="10">
    <source>
        <dbReference type="Pfam" id="PF02518"/>
    </source>
</evidence>
<dbReference type="Pfam" id="PF07730">
    <property type="entry name" value="HisKA_3"/>
    <property type="match status" value="1"/>
</dbReference>
<keyword evidence="9" id="KW-1133">Transmembrane helix</keyword>
<dbReference type="Pfam" id="PF02518">
    <property type="entry name" value="HATPase_c"/>
    <property type="match status" value="1"/>
</dbReference>
<evidence type="ECO:0000256" key="2">
    <source>
        <dbReference type="ARBA" id="ARBA00012438"/>
    </source>
</evidence>
<feature type="transmembrane region" description="Helical" evidence="9">
    <location>
        <begin position="60"/>
        <end position="91"/>
    </location>
</feature>
<dbReference type="KEGG" id="bmet:BMMGA3_04305"/>
<evidence type="ECO:0000256" key="4">
    <source>
        <dbReference type="ARBA" id="ARBA00022679"/>
    </source>
</evidence>
<evidence type="ECO:0000256" key="3">
    <source>
        <dbReference type="ARBA" id="ARBA00022553"/>
    </source>
</evidence>
<evidence type="ECO:0000259" key="11">
    <source>
        <dbReference type="Pfam" id="PF07730"/>
    </source>
</evidence>
<evidence type="ECO:0000256" key="7">
    <source>
        <dbReference type="ARBA" id="ARBA00022840"/>
    </source>
</evidence>
<name>A0A068LNI2_BACMM</name>
<evidence type="ECO:0000256" key="8">
    <source>
        <dbReference type="ARBA" id="ARBA00023012"/>
    </source>
</evidence>
<keyword evidence="8" id="KW-0902">Two-component regulatory system</keyword>
<keyword evidence="4" id="KW-0808">Transferase</keyword>
<keyword evidence="13" id="KW-1185">Reference proteome</keyword>
<dbReference type="SUPFAM" id="SSF55874">
    <property type="entry name" value="ATPase domain of HSP90 chaperone/DNA topoisomerase II/histidine kinase"/>
    <property type="match status" value="1"/>
</dbReference>
<accession>A0A068LNI2</accession>
<evidence type="ECO:0000313" key="13">
    <source>
        <dbReference type="Proteomes" id="UP000027602"/>
    </source>
</evidence>
<reference evidence="12 13" key="1">
    <citation type="journal article" date="2015" name="BMC Genomics">
        <title>Transcriptome analysis of thermophilic methylotrophic Bacillus methanolicus MGA3 using RNA-sequencing provides detailed insights into its previously uncharted transcriptional landscape.</title>
        <authorList>
            <person name="Irla M."/>
            <person name="Neshat A."/>
            <person name="Brautaset T."/>
            <person name="Ruckert C."/>
            <person name="Kalinowski J."/>
            <person name="Wendisch V.F."/>
        </authorList>
    </citation>
    <scope>NUCLEOTIDE SEQUENCE [LARGE SCALE GENOMIC DNA]</scope>
    <source>
        <strain evidence="13">MGA3 / ATCC 53907</strain>
    </source>
</reference>
<dbReference type="InterPro" id="IPR003594">
    <property type="entry name" value="HATPase_dom"/>
</dbReference>
<evidence type="ECO:0000256" key="9">
    <source>
        <dbReference type="SAM" id="Phobius"/>
    </source>
</evidence>
<protein>
    <recommendedName>
        <fullName evidence="2">histidine kinase</fullName>
        <ecNumber evidence="2">2.7.13.3</ecNumber>
    </recommendedName>
</protein>
<dbReference type="Proteomes" id="UP000027602">
    <property type="component" value="Chromosome"/>
</dbReference>
<dbReference type="CDD" id="cd16917">
    <property type="entry name" value="HATPase_UhpB-NarQ-NarX-like"/>
    <property type="match status" value="1"/>
</dbReference>
<proteinExistence type="predicted"/>
<dbReference type="AlphaFoldDB" id="A0A068LNI2"/>
<keyword evidence="6 12" id="KW-0418">Kinase</keyword>
<dbReference type="GO" id="GO:0046983">
    <property type="term" value="F:protein dimerization activity"/>
    <property type="evidence" value="ECO:0007669"/>
    <property type="project" value="InterPro"/>
</dbReference>
<feature type="domain" description="Histidine kinase/HSP90-like ATPase" evidence="10">
    <location>
        <begin position="285"/>
        <end position="356"/>
    </location>
</feature>
<dbReference type="eggNOG" id="COG4585">
    <property type="taxonomic scope" value="Bacteria"/>
</dbReference>
<evidence type="ECO:0000313" key="12">
    <source>
        <dbReference type="EMBL" id="AIE59301.1"/>
    </source>
</evidence>
<dbReference type="Gene3D" id="3.30.565.10">
    <property type="entry name" value="Histidine kinase-like ATPase, C-terminal domain"/>
    <property type="match status" value="1"/>
</dbReference>
<keyword evidence="5" id="KW-0547">Nucleotide-binding</keyword>
<dbReference type="PANTHER" id="PTHR24421:SF10">
    <property type="entry name" value="NITRATE_NITRITE SENSOR PROTEIN NARQ"/>
    <property type="match status" value="1"/>
</dbReference>
<feature type="transmembrane region" description="Helical" evidence="9">
    <location>
        <begin position="127"/>
        <end position="145"/>
    </location>
</feature>
<dbReference type="InterPro" id="IPR011712">
    <property type="entry name" value="Sig_transdc_His_kin_sub3_dim/P"/>
</dbReference>
<dbReference type="GO" id="GO:0016020">
    <property type="term" value="C:membrane"/>
    <property type="evidence" value="ECO:0007669"/>
    <property type="project" value="InterPro"/>
</dbReference>
<sequence length="380" mass="44440">MGKEDFPLQVYIRLLYLLLLWGGAFCFFLHTSHMSIFLFFCTSSLALYFMIPIIKKKWIPYWILSFSSAATLLLTEDMPFWIFVAIAFFYVFEAGRDLMPANFRVLLISIFIFIGAIFYFHYSFFYWSIYIGISLNIFMVLFYCNSFQNELFYQRDLYDQLLDEYRKLKRLALENERTARLEERTRIAREMHDSVGHKLTVLNMQIGMMLTENKTDLLLQMKEIVEDSLKETRRAVRALETDEIEGISSVIHLIRKLEAESHLRVHFTTKQGVLGVSLSNQHSVVLYRVIQEALTNAMKHAFSKEVYVTLGVSPIGQLTLEIKNKIHSHKPFHEGFGLRNIKERMIEIGGNITIFQTDNHFIIQGTMPREGENHDSNFVG</sequence>
<feature type="transmembrane region" description="Helical" evidence="9">
    <location>
        <begin position="12"/>
        <end position="29"/>
    </location>
</feature>
<keyword evidence="3" id="KW-0597">Phosphoprotein</keyword>
<evidence type="ECO:0000256" key="5">
    <source>
        <dbReference type="ARBA" id="ARBA00022741"/>
    </source>
</evidence>
<keyword evidence="9" id="KW-0472">Membrane</keyword>
<comment type="catalytic activity">
    <reaction evidence="1">
        <text>ATP + protein L-histidine = ADP + protein N-phospho-L-histidine.</text>
        <dbReference type="EC" id="2.7.13.3"/>
    </reaction>
</comment>
<dbReference type="EMBL" id="CP007739">
    <property type="protein sequence ID" value="AIE59301.1"/>
    <property type="molecule type" value="Genomic_DNA"/>
</dbReference>
<feature type="transmembrane region" description="Helical" evidence="9">
    <location>
        <begin position="103"/>
        <end position="121"/>
    </location>
</feature>
<dbReference type="InterPro" id="IPR050482">
    <property type="entry name" value="Sensor_HK_TwoCompSys"/>
</dbReference>
<evidence type="ECO:0000256" key="6">
    <source>
        <dbReference type="ARBA" id="ARBA00022777"/>
    </source>
</evidence>
<dbReference type="HOGENOM" id="CLU_000445_20_15_9"/>
<dbReference type="GO" id="GO:0000155">
    <property type="term" value="F:phosphorelay sensor kinase activity"/>
    <property type="evidence" value="ECO:0007669"/>
    <property type="project" value="InterPro"/>
</dbReference>
<feature type="domain" description="Signal transduction histidine kinase subgroup 3 dimerisation and phosphoacceptor" evidence="11">
    <location>
        <begin position="183"/>
        <end position="242"/>
    </location>
</feature>
<keyword evidence="7" id="KW-0067">ATP-binding</keyword>
<dbReference type="STRING" id="796606.BMMGA3_04305"/>